<gene>
    <name evidence="7" type="ORF">M407DRAFT_26402</name>
</gene>
<evidence type="ECO:0000256" key="2">
    <source>
        <dbReference type="ARBA" id="ARBA00022645"/>
    </source>
</evidence>
<dbReference type="InterPro" id="IPR029058">
    <property type="entry name" value="AB_hydrolase_fold"/>
</dbReference>
<dbReference type="Gene3D" id="3.40.50.1820">
    <property type="entry name" value="alpha/beta hydrolase"/>
    <property type="match status" value="1"/>
</dbReference>
<evidence type="ECO:0000256" key="5">
    <source>
        <dbReference type="ARBA" id="ARBA00023180"/>
    </source>
</evidence>
<dbReference type="PROSITE" id="PS00131">
    <property type="entry name" value="CARBOXYPEPT_SER_SER"/>
    <property type="match status" value="1"/>
</dbReference>
<dbReference type="AlphaFoldDB" id="A0A0C3QEC5"/>
<evidence type="ECO:0000256" key="4">
    <source>
        <dbReference type="ARBA" id="ARBA00022801"/>
    </source>
</evidence>
<keyword evidence="6" id="KW-0732">Signal</keyword>
<dbReference type="Pfam" id="PF00450">
    <property type="entry name" value="Peptidase_S10"/>
    <property type="match status" value="1"/>
</dbReference>
<feature type="signal peptide" evidence="6">
    <location>
        <begin position="1"/>
        <end position="18"/>
    </location>
</feature>
<keyword evidence="4 6" id="KW-0378">Hydrolase</keyword>
<dbReference type="GO" id="GO:0004185">
    <property type="term" value="F:serine-type carboxypeptidase activity"/>
    <property type="evidence" value="ECO:0007669"/>
    <property type="project" value="UniProtKB-UniRule"/>
</dbReference>
<keyword evidence="8" id="KW-1185">Reference proteome</keyword>
<sequence>MKVQHSLVPLLSSASVLATQQSPWGVKSIVSQAVGSFGFGGSVADAIGHFLVGKKSSKSPERVFEALDTNREFKTFVEKSGITYQLFTHPDYPQYRVRLKSPKLCDPKVKQYSGYLDIDDDKHLFFWFFESRQNPEEAPLVLWLNGGPGCSSSTGLLFELGPCNIADQGRDTTYNKYGWNEFANMIFLDQPINVGFSYGEGTINNTPAAAEDVYAFLQIFLDGFPKYSKTPFSVAAESYGGHYAPHIASTIHKKNVALKSKSFTSTKSKLINLSTVLIGNGFTEPYTQMGSVPKQACDGPYPIYDDPNGAECQSMRSKVPTCQRLIKSCYNFNSRFTCAPATLYCNVELIGPIQQVGLNPYDTRKKCDRREDADGPLCYRQLGYIETFMNNATVKSELGVEPSIEFKSCNMDVTQAFLGHGDSMRNSAALIPGLLADSVRFLIFAGNADFMCNAIGNLEWMEALDNIFADEFRSAALVPWQTLNTGKIAGKVKSAGGGGFTAGNFTYVVIHEAGHMVPYDQPEASLDLFTRWLADVPLDLKLAN</sequence>
<dbReference type="PANTHER" id="PTHR11802">
    <property type="entry name" value="SERINE PROTEASE FAMILY S10 SERINE CARBOXYPEPTIDASE"/>
    <property type="match status" value="1"/>
</dbReference>
<dbReference type="EC" id="3.4.16.-" evidence="6"/>
<dbReference type="InterPro" id="IPR018202">
    <property type="entry name" value="Ser_caboxypep_ser_AS"/>
</dbReference>
<accession>A0A0C3QEC5</accession>
<reference evidence="7 8" key="1">
    <citation type="submission" date="2014-04" db="EMBL/GenBank/DDBJ databases">
        <authorList>
            <consortium name="DOE Joint Genome Institute"/>
            <person name="Kuo A."/>
            <person name="Girlanda M."/>
            <person name="Perotto S."/>
            <person name="Kohler A."/>
            <person name="Nagy L.G."/>
            <person name="Floudas D."/>
            <person name="Copeland A."/>
            <person name="Barry K.W."/>
            <person name="Cichocki N."/>
            <person name="Veneault-Fourrey C."/>
            <person name="LaButti K."/>
            <person name="Lindquist E.A."/>
            <person name="Lipzen A."/>
            <person name="Lundell T."/>
            <person name="Morin E."/>
            <person name="Murat C."/>
            <person name="Sun H."/>
            <person name="Tunlid A."/>
            <person name="Henrissat B."/>
            <person name="Grigoriev I.V."/>
            <person name="Hibbett D.S."/>
            <person name="Martin F."/>
            <person name="Nordberg H.P."/>
            <person name="Cantor M.N."/>
            <person name="Hua S.X."/>
        </authorList>
    </citation>
    <scope>NUCLEOTIDE SEQUENCE [LARGE SCALE GENOMIC DNA]</scope>
    <source>
        <strain evidence="7 8">MUT 4182</strain>
    </source>
</reference>
<proteinExistence type="inferred from homology"/>
<dbReference type="Proteomes" id="UP000054248">
    <property type="component" value="Unassembled WGS sequence"/>
</dbReference>
<keyword evidence="3 6" id="KW-0645">Protease</keyword>
<dbReference type="PANTHER" id="PTHR11802:SF452">
    <property type="entry name" value="CARBOXYPEPTIDASE"/>
    <property type="match status" value="1"/>
</dbReference>
<dbReference type="HOGENOM" id="CLU_008523_10_4_1"/>
<dbReference type="GO" id="GO:0006508">
    <property type="term" value="P:proteolysis"/>
    <property type="evidence" value="ECO:0007669"/>
    <property type="project" value="UniProtKB-KW"/>
</dbReference>
<keyword evidence="5" id="KW-0325">Glycoprotein</keyword>
<feature type="chain" id="PRO_5006514432" description="Carboxypeptidase" evidence="6">
    <location>
        <begin position="19"/>
        <end position="544"/>
    </location>
</feature>
<evidence type="ECO:0000256" key="1">
    <source>
        <dbReference type="ARBA" id="ARBA00009431"/>
    </source>
</evidence>
<evidence type="ECO:0000256" key="6">
    <source>
        <dbReference type="RuleBase" id="RU361156"/>
    </source>
</evidence>
<evidence type="ECO:0000256" key="3">
    <source>
        <dbReference type="ARBA" id="ARBA00022670"/>
    </source>
</evidence>
<dbReference type="PRINTS" id="PR00724">
    <property type="entry name" value="CRBOXYPTASEC"/>
</dbReference>
<reference evidence="8" key="2">
    <citation type="submission" date="2015-01" db="EMBL/GenBank/DDBJ databases">
        <title>Evolutionary Origins and Diversification of the Mycorrhizal Mutualists.</title>
        <authorList>
            <consortium name="DOE Joint Genome Institute"/>
            <consortium name="Mycorrhizal Genomics Consortium"/>
            <person name="Kohler A."/>
            <person name="Kuo A."/>
            <person name="Nagy L.G."/>
            <person name="Floudas D."/>
            <person name="Copeland A."/>
            <person name="Barry K.W."/>
            <person name="Cichocki N."/>
            <person name="Veneault-Fourrey C."/>
            <person name="LaButti K."/>
            <person name="Lindquist E.A."/>
            <person name="Lipzen A."/>
            <person name="Lundell T."/>
            <person name="Morin E."/>
            <person name="Murat C."/>
            <person name="Riley R."/>
            <person name="Ohm R."/>
            <person name="Sun H."/>
            <person name="Tunlid A."/>
            <person name="Henrissat B."/>
            <person name="Grigoriev I.V."/>
            <person name="Hibbett D.S."/>
            <person name="Martin F."/>
        </authorList>
    </citation>
    <scope>NUCLEOTIDE SEQUENCE [LARGE SCALE GENOMIC DNA]</scope>
    <source>
        <strain evidence="8">MUT 4182</strain>
    </source>
</reference>
<dbReference type="STRING" id="1051891.A0A0C3QEC5"/>
<keyword evidence="2 6" id="KW-0121">Carboxypeptidase</keyword>
<dbReference type="Gene3D" id="1.10.287.410">
    <property type="match status" value="1"/>
</dbReference>
<evidence type="ECO:0000313" key="7">
    <source>
        <dbReference type="EMBL" id="KIO24206.1"/>
    </source>
</evidence>
<comment type="similarity">
    <text evidence="1 6">Belongs to the peptidase S10 family.</text>
</comment>
<protein>
    <recommendedName>
        <fullName evidence="6">Carboxypeptidase</fullName>
        <ecNumber evidence="6">3.4.16.-</ecNumber>
    </recommendedName>
</protein>
<evidence type="ECO:0000313" key="8">
    <source>
        <dbReference type="Proteomes" id="UP000054248"/>
    </source>
</evidence>
<organism evidence="7 8">
    <name type="scientific">Tulasnella calospora MUT 4182</name>
    <dbReference type="NCBI Taxonomy" id="1051891"/>
    <lineage>
        <taxon>Eukaryota</taxon>
        <taxon>Fungi</taxon>
        <taxon>Dikarya</taxon>
        <taxon>Basidiomycota</taxon>
        <taxon>Agaricomycotina</taxon>
        <taxon>Agaricomycetes</taxon>
        <taxon>Cantharellales</taxon>
        <taxon>Tulasnellaceae</taxon>
        <taxon>Tulasnella</taxon>
    </lineage>
</organism>
<dbReference type="OrthoDB" id="443318at2759"/>
<dbReference type="GO" id="GO:0000324">
    <property type="term" value="C:fungal-type vacuole"/>
    <property type="evidence" value="ECO:0007669"/>
    <property type="project" value="TreeGrafter"/>
</dbReference>
<dbReference type="InterPro" id="IPR001563">
    <property type="entry name" value="Peptidase_S10"/>
</dbReference>
<dbReference type="EMBL" id="KN823066">
    <property type="protein sequence ID" value="KIO24206.1"/>
    <property type="molecule type" value="Genomic_DNA"/>
</dbReference>
<name>A0A0C3QEC5_9AGAM</name>
<dbReference type="SUPFAM" id="SSF53474">
    <property type="entry name" value="alpha/beta-Hydrolases"/>
    <property type="match status" value="1"/>
</dbReference>